<gene>
    <name evidence="2" type="ORF">KIM322_15130</name>
</gene>
<keyword evidence="3" id="KW-1185">Reference proteome</keyword>
<keyword evidence="1" id="KW-0732">Signal</keyword>
<evidence type="ECO:0000256" key="1">
    <source>
        <dbReference type="SAM" id="SignalP"/>
    </source>
</evidence>
<sequence>MKRIRLLFALVGLVILGASFSTGESINAATFVCKLPAVSKPQPKLSKINVNYDQLTKQATVTGTAKGLKRVKLIHNKKRQTVKVNPKGTFKAQVKIKDYPTLTLHGLNHRGKKASPNVKVTAAAYAAPSPLAVKGVRTSTGITYELTTHKGCMLNFYYGNEKVYSTQVESAQSQVTLPATLLEGKSGYFTVRQEQVNKKISPATKAEIPQVGFSFAINK</sequence>
<evidence type="ECO:0008006" key="4">
    <source>
        <dbReference type="Google" id="ProtNLM"/>
    </source>
</evidence>
<dbReference type="RefSeq" id="WP_317637468.1">
    <property type="nucleotide sequence ID" value="NZ_AP026803.1"/>
</dbReference>
<dbReference type="Proteomes" id="UP001321741">
    <property type="component" value="Chromosome"/>
</dbReference>
<dbReference type="EMBL" id="AP026803">
    <property type="protein sequence ID" value="BDR61252.1"/>
    <property type="molecule type" value="Genomic_DNA"/>
</dbReference>
<organism evidence="2 3">
    <name type="scientific">Lactobacillus xylocopicola</name>
    <dbReference type="NCBI Taxonomy" id="2976676"/>
    <lineage>
        <taxon>Bacteria</taxon>
        <taxon>Bacillati</taxon>
        <taxon>Bacillota</taxon>
        <taxon>Bacilli</taxon>
        <taxon>Lactobacillales</taxon>
        <taxon>Lactobacillaceae</taxon>
        <taxon>Lactobacillus</taxon>
    </lineage>
</organism>
<accession>A0ABM8BIW1</accession>
<name>A0ABM8BIW1_9LACO</name>
<evidence type="ECO:0000313" key="3">
    <source>
        <dbReference type="Proteomes" id="UP001321741"/>
    </source>
</evidence>
<evidence type="ECO:0000313" key="2">
    <source>
        <dbReference type="EMBL" id="BDR61252.1"/>
    </source>
</evidence>
<protein>
    <recommendedName>
        <fullName evidence="4">Bacterial Ig domain-containing protein</fullName>
    </recommendedName>
</protein>
<proteinExistence type="predicted"/>
<feature type="chain" id="PRO_5046608023" description="Bacterial Ig domain-containing protein" evidence="1">
    <location>
        <begin position="24"/>
        <end position="219"/>
    </location>
</feature>
<reference evidence="2 3" key="1">
    <citation type="journal article" date="2023" name="Microbiol. Spectr.">
        <title>Symbiosis of Carpenter Bees with Uncharacterized Lactic Acid Bacteria Showing NAD Auxotrophy.</title>
        <authorList>
            <person name="Kawasaki S."/>
            <person name="Ozawa K."/>
            <person name="Mori T."/>
            <person name="Yamamoto A."/>
            <person name="Ito M."/>
            <person name="Ohkuma M."/>
            <person name="Sakamoto M."/>
            <person name="Matsutani M."/>
        </authorList>
    </citation>
    <scope>NUCLEOTIDE SEQUENCE [LARGE SCALE GENOMIC DNA]</scope>
    <source>
        <strain evidence="2 3">Kim32-2</strain>
    </source>
</reference>
<feature type="signal peptide" evidence="1">
    <location>
        <begin position="1"/>
        <end position="23"/>
    </location>
</feature>